<dbReference type="Gene3D" id="3.30.930.10">
    <property type="entry name" value="Bira Bifunctional Protein, Domain 2"/>
    <property type="match status" value="1"/>
</dbReference>
<feature type="site" description="Important for serine binding" evidence="8">
    <location>
        <position position="420"/>
    </location>
</feature>
<keyword evidence="6" id="KW-0030">Aminoacyl-tRNA synthetase</keyword>
<dbReference type="Proteomes" id="UP001652626">
    <property type="component" value="Chromosome 21"/>
</dbReference>
<keyword evidence="5" id="KW-0067">ATP-binding</keyword>
<feature type="domain" description="Aminoacyl-transfer RNA synthetases class-II family profile" evidence="10">
    <location>
        <begin position="212"/>
        <end position="441"/>
    </location>
</feature>
<dbReference type="SUPFAM" id="SSF46589">
    <property type="entry name" value="tRNA-binding arm"/>
    <property type="match status" value="1"/>
</dbReference>
<dbReference type="PANTHER" id="PTHR11778">
    <property type="entry name" value="SERYL-TRNA SYNTHETASE"/>
    <property type="match status" value="1"/>
</dbReference>
<dbReference type="PROSITE" id="PS50862">
    <property type="entry name" value="AA_TRNA_LIGASE_II"/>
    <property type="match status" value="1"/>
</dbReference>
<dbReference type="OrthoDB" id="24683at2759"/>
<dbReference type="Pfam" id="PF00587">
    <property type="entry name" value="tRNA-synt_2b"/>
    <property type="match status" value="1"/>
</dbReference>
<dbReference type="OMA" id="YQTHHEQ"/>
<dbReference type="SUPFAM" id="SSF55681">
    <property type="entry name" value="Class II aaRS and biotin synthetases"/>
    <property type="match status" value="1"/>
</dbReference>
<evidence type="ECO:0000256" key="3">
    <source>
        <dbReference type="ARBA" id="ARBA00022598"/>
    </source>
</evidence>
<accession>A0A8B8IRJ3</accession>
<proteinExistence type="inferred from homology"/>
<dbReference type="GO" id="GO:0006434">
    <property type="term" value="P:seryl-tRNA aminoacylation"/>
    <property type="evidence" value="ECO:0007669"/>
    <property type="project" value="InterPro"/>
</dbReference>
<gene>
    <name evidence="12" type="primary">LOC113403437</name>
</gene>
<feature type="coiled-coil region" evidence="9">
    <location>
        <begin position="56"/>
        <end position="100"/>
    </location>
</feature>
<dbReference type="PIRSF" id="PIRSF001529">
    <property type="entry name" value="Ser-tRNA-synth_IIa"/>
    <property type="match status" value="1"/>
</dbReference>
<dbReference type="InterPro" id="IPR010978">
    <property type="entry name" value="tRNA-bd_arm"/>
</dbReference>
<dbReference type="GO" id="GO:0004828">
    <property type="term" value="F:serine-tRNA ligase activity"/>
    <property type="evidence" value="ECO:0007669"/>
    <property type="project" value="UniProtKB-EC"/>
</dbReference>
<dbReference type="GO" id="GO:0005524">
    <property type="term" value="F:ATP binding"/>
    <property type="evidence" value="ECO:0007669"/>
    <property type="project" value="UniProtKB-KW"/>
</dbReference>
<evidence type="ECO:0000256" key="9">
    <source>
        <dbReference type="SAM" id="Coils"/>
    </source>
</evidence>
<name>A0A8B8IRJ3_VANTA</name>
<dbReference type="AlphaFoldDB" id="A0A8B8IRJ3"/>
<evidence type="ECO:0000256" key="6">
    <source>
        <dbReference type="ARBA" id="ARBA00023146"/>
    </source>
</evidence>
<sequence>MLHKLYTKVLNKKICDYKIISKRCSALFINGLKATDSFVYITPYIDYNERMKEKDLIKAEIEKRKLQFDLLKLENLWSVYEELKTRKLEYDSRKQEVSKELEQFLKSKQEGDNVEKLKIQVHLLKENIRKLKEPLWSAEEAAITEALKLPNKLHNLTPDVDKIIYEHGSKPNNDKDHLKIGKDKNLLHFTKNENYYLKGDAALFELGAKFYFSKILKENNYTQFSNPDFSKSLIIEGCGEDHTNSDSTFILHHNEDNKVNIDSRLHLTGGGSLYSFFAYHAKNVLYAKVLPLTYFSMGRQYIPSPTEEDNLHHVSQSSVVQIFNATRNETELDGMLNNIIDLIKNIYTPLGYHYRLNYVAANKLNAWESLRLLIEMYSSSQKSYMEVGNIALSGDFISKRLMFTYTEEKQSKFPHILSGTILNVPKLLACALEQDGEFFLPQQFAIEN</sequence>
<evidence type="ECO:0000256" key="7">
    <source>
        <dbReference type="ARBA" id="ARBA00031113"/>
    </source>
</evidence>
<dbReference type="InterPro" id="IPR002314">
    <property type="entry name" value="aa-tRNA-synt_IIb"/>
</dbReference>
<keyword evidence="3" id="KW-0436">Ligase</keyword>
<comment type="similarity">
    <text evidence="1">Belongs to the class-II aminoacyl-tRNA synthetase family. Type-1 seryl-tRNA synthetase subfamily.</text>
</comment>
<evidence type="ECO:0000256" key="2">
    <source>
        <dbReference type="ARBA" id="ARBA00012840"/>
    </source>
</evidence>
<dbReference type="EC" id="6.1.1.11" evidence="2"/>
<protein>
    <recommendedName>
        <fullName evidence="2">serine--tRNA ligase</fullName>
        <ecNumber evidence="2">6.1.1.11</ecNumber>
    </recommendedName>
    <alternativeName>
        <fullName evidence="7">Seryl-tRNA synthetase</fullName>
    </alternativeName>
</protein>
<dbReference type="InterPro" id="IPR006195">
    <property type="entry name" value="aa-tRNA-synth_II"/>
</dbReference>
<evidence type="ECO:0000313" key="12">
    <source>
        <dbReference type="RefSeq" id="XP_026499763.2"/>
    </source>
</evidence>
<evidence type="ECO:0000256" key="5">
    <source>
        <dbReference type="ARBA" id="ARBA00022840"/>
    </source>
</evidence>
<evidence type="ECO:0000256" key="4">
    <source>
        <dbReference type="ARBA" id="ARBA00022741"/>
    </source>
</evidence>
<dbReference type="GeneID" id="113403437"/>
<dbReference type="InterPro" id="IPR002317">
    <property type="entry name" value="Ser-tRNA-ligase_type_1"/>
</dbReference>
<evidence type="ECO:0000313" key="11">
    <source>
        <dbReference type="Proteomes" id="UP001652626"/>
    </source>
</evidence>
<evidence type="ECO:0000259" key="10">
    <source>
        <dbReference type="PROSITE" id="PS50862"/>
    </source>
</evidence>
<reference evidence="12" key="1">
    <citation type="submission" date="2025-08" db="UniProtKB">
        <authorList>
            <consortium name="RefSeq"/>
        </authorList>
    </citation>
    <scope>IDENTIFICATION</scope>
    <source>
        <tissue evidence="12">Whole body</tissue>
    </source>
</reference>
<dbReference type="InterPro" id="IPR045864">
    <property type="entry name" value="aa-tRNA-synth_II/BPL/LPL"/>
</dbReference>
<evidence type="ECO:0000256" key="1">
    <source>
        <dbReference type="ARBA" id="ARBA00010728"/>
    </source>
</evidence>
<keyword evidence="11" id="KW-1185">Reference proteome</keyword>
<evidence type="ECO:0000256" key="8">
    <source>
        <dbReference type="PIRSR" id="PIRSR001529-1"/>
    </source>
</evidence>
<keyword evidence="4" id="KW-0547">Nucleotide-binding</keyword>
<organism evidence="11 12">
    <name type="scientific">Vanessa tameamea</name>
    <name type="common">Kamehameha butterfly</name>
    <dbReference type="NCBI Taxonomy" id="334116"/>
    <lineage>
        <taxon>Eukaryota</taxon>
        <taxon>Metazoa</taxon>
        <taxon>Ecdysozoa</taxon>
        <taxon>Arthropoda</taxon>
        <taxon>Hexapoda</taxon>
        <taxon>Insecta</taxon>
        <taxon>Pterygota</taxon>
        <taxon>Neoptera</taxon>
        <taxon>Endopterygota</taxon>
        <taxon>Lepidoptera</taxon>
        <taxon>Glossata</taxon>
        <taxon>Ditrysia</taxon>
        <taxon>Papilionoidea</taxon>
        <taxon>Nymphalidae</taxon>
        <taxon>Nymphalinae</taxon>
        <taxon>Vanessa</taxon>
    </lineage>
</organism>
<dbReference type="RefSeq" id="XP_026499763.2">
    <property type="nucleotide sequence ID" value="XM_026643978.2"/>
</dbReference>
<keyword evidence="9" id="KW-0175">Coiled coil</keyword>